<dbReference type="InterPro" id="IPR036188">
    <property type="entry name" value="FAD/NAD-bd_sf"/>
</dbReference>
<dbReference type="Pfam" id="PF01494">
    <property type="entry name" value="FAD_binding_3"/>
    <property type="match status" value="1"/>
</dbReference>
<evidence type="ECO:0000313" key="10">
    <source>
        <dbReference type="Proteomes" id="UP000321764"/>
    </source>
</evidence>
<protein>
    <recommendedName>
        <fullName evidence="8">FAD-binding domain-containing protein</fullName>
    </recommendedName>
</protein>
<evidence type="ECO:0000256" key="5">
    <source>
        <dbReference type="ARBA" id="ARBA00022827"/>
    </source>
</evidence>
<dbReference type="RefSeq" id="WP_147713695.1">
    <property type="nucleotide sequence ID" value="NZ_VKAD01000001.1"/>
</dbReference>
<dbReference type="GO" id="GO:0016705">
    <property type="term" value="F:oxidoreductase activity, acting on paired donors, with incorporation or reduction of molecular oxygen"/>
    <property type="evidence" value="ECO:0007669"/>
    <property type="project" value="InterPro"/>
</dbReference>
<feature type="domain" description="FAD-binding" evidence="8">
    <location>
        <begin position="19"/>
        <end position="332"/>
    </location>
</feature>
<dbReference type="Proteomes" id="UP000321764">
    <property type="component" value="Unassembled WGS sequence"/>
</dbReference>
<dbReference type="GO" id="GO:0071949">
    <property type="term" value="F:FAD binding"/>
    <property type="evidence" value="ECO:0007669"/>
    <property type="project" value="InterPro"/>
</dbReference>
<evidence type="ECO:0000256" key="6">
    <source>
        <dbReference type="ARBA" id="ARBA00023002"/>
    </source>
</evidence>
<organism evidence="9 10">
    <name type="scientific">Reinekea thalattae</name>
    <dbReference type="NCBI Taxonomy" id="2593301"/>
    <lineage>
        <taxon>Bacteria</taxon>
        <taxon>Pseudomonadati</taxon>
        <taxon>Pseudomonadota</taxon>
        <taxon>Gammaproteobacteria</taxon>
        <taxon>Oceanospirillales</taxon>
        <taxon>Saccharospirillaceae</taxon>
        <taxon>Reinekea</taxon>
    </lineage>
</organism>
<evidence type="ECO:0000256" key="1">
    <source>
        <dbReference type="ARBA" id="ARBA00001974"/>
    </source>
</evidence>
<dbReference type="InterPro" id="IPR051205">
    <property type="entry name" value="UbiH/COQ6_monooxygenase"/>
</dbReference>
<comment type="caution">
    <text evidence="9">The sequence shown here is derived from an EMBL/GenBank/DDBJ whole genome shotgun (WGS) entry which is preliminary data.</text>
</comment>
<dbReference type="GO" id="GO:0006744">
    <property type="term" value="P:ubiquinone biosynthetic process"/>
    <property type="evidence" value="ECO:0007669"/>
    <property type="project" value="UniProtKB-UniPathway"/>
</dbReference>
<dbReference type="EMBL" id="VKAD01000001">
    <property type="protein sequence ID" value="TXR54297.1"/>
    <property type="molecule type" value="Genomic_DNA"/>
</dbReference>
<evidence type="ECO:0000313" key="9">
    <source>
        <dbReference type="EMBL" id="TXR54297.1"/>
    </source>
</evidence>
<dbReference type="PRINTS" id="PR00420">
    <property type="entry name" value="RNGMNOXGNASE"/>
</dbReference>
<dbReference type="SUPFAM" id="SSF51905">
    <property type="entry name" value="FAD/NAD(P)-binding domain"/>
    <property type="match status" value="1"/>
</dbReference>
<name>A0A5C8Z9A8_9GAMM</name>
<dbReference type="Gene3D" id="3.50.50.60">
    <property type="entry name" value="FAD/NAD(P)-binding domain"/>
    <property type="match status" value="2"/>
</dbReference>
<reference evidence="9 10" key="1">
    <citation type="submission" date="2019-07" db="EMBL/GenBank/DDBJ databases">
        <title>Reinekea sp. strain SSH23 genome sequencing and assembly.</title>
        <authorList>
            <person name="Kim I."/>
        </authorList>
    </citation>
    <scope>NUCLEOTIDE SEQUENCE [LARGE SCALE GENOMIC DNA]</scope>
    <source>
        <strain evidence="9 10">SSH23</strain>
    </source>
</reference>
<evidence type="ECO:0000259" key="8">
    <source>
        <dbReference type="Pfam" id="PF01494"/>
    </source>
</evidence>
<dbReference type="UniPathway" id="UPA00232"/>
<dbReference type="InterPro" id="IPR002938">
    <property type="entry name" value="FAD-bd"/>
</dbReference>
<evidence type="ECO:0000256" key="7">
    <source>
        <dbReference type="ARBA" id="ARBA00023033"/>
    </source>
</evidence>
<keyword evidence="4" id="KW-0285">Flavoprotein</keyword>
<dbReference type="AlphaFoldDB" id="A0A5C8Z9A8"/>
<evidence type="ECO:0000256" key="2">
    <source>
        <dbReference type="ARBA" id="ARBA00004749"/>
    </source>
</evidence>
<comment type="similarity">
    <text evidence="3">Belongs to the UbiH/COQ6 family.</text>
</comment>
<proteinExistence type="inferred from homology"/>
<keyword evidence="6" id="KW-0560">Oxidoreductase</keyword>
<accession>A0A5C8Z9A8</accession>
<sequence length="424" mass="47231">MTTFNTKSTANTEPAFNYDLVISGGGMVGLALAIAAAKLDLTVAVIEKNTAIEPSRELNGPTPYNSRVSAINHSSEQLLKNLKVWQQIPHDRLSAYQQMHVWDRLGEGALTFHASDAHQTHLGHIIENQQLLSALTEIAQQHRLISLKYTTSIESWHQDAQQVRLTTDSGETLTCRQLIACEGKQSVLREQAGIASWRWNYHHSAVVCTVRHQQAHQQCARQVFLESGPLAFLPLPDEHQSAIVWSTQPDQADALLAMSDEQFCQQLEYSFETQLGKVEAVSKRQLQPLSAQQAQLYFNNRLVIVGDSAHAIHPLAGLGVNLGFLDVAALAEQWQWAKGKSIDIADRRVMRRFQRQRQSHNLAVAGLMETIKRLFSNDSTAAVILRNRVLKRLNPLSTLKRPLIEGAMGLTGVTLPPLCQPNDE</sequence>
<evidence type="ECO:0000256" key="3">
    <source>
        <dbReference type="ARBA" id="ARBA00005349"/>
    </source>
</evidence>
<dbReference type="GO" id="GO:0004497">
    <property type="term" value="F:monooxygenase activity"/>
    <property type="evidence" value="ECO:0007669"/>
    <property type="project" value="UniProtKB-KW"/>
</dbReference>
<keyword evidence="10" id="KW-1185">Reference proteome</keyword>
<evidence type="ECO:0000256" key="4">
    <source>
        <dbReference type="ARBA" id="ARBA00022630"/>
    </source>
</evidence>
<comment type="pathway">
    <text evidence="2">Cofactor biosynthesis; ubiquinone biosynthesis.</text>
</comment>
<dbReference type="PANTHER" id="PTHR43876:SF7">
    <property type="entry name" value="UBIQUINONE BIOSYNTHESIS MONOOXYGENASE COQ6, MITOCHONDRIAL"/>
    <property type="match status" value="1"/>
</dbReference>
<keyword evidence="5" id="KW-0274">FAD</keyword>
<dbReference type="InterPro" id="IPR010971">
    <property type="entry name" value="UbiH/COQ6"/>
</dbReference>
<gene>
    <name evidence="9" type="ORF">FME95_07110</name>
</gene>
<dbReference type="NCBIfam" id="TIGR01988">
    <property type="entry name" value="Ubi-OHases"/>
    <property type="match status" value="1"/>
</dbReference>
<dbReference type="OrthoDB" id="9769565at2"/>
<keyword evidence="7" id="KW-0503">Monooxygenase</keyword>
<dbReference type="PANTHER" id="PTHR43876">
    <property type="entry name" value="UBIQUINONE BIOSYNTHESIS MONOOXYGENASE COQ6, MITOCHONDRIAL"/>
    <property type="match status" value="1"/>
</dbReference>
<comment type="cofactor">
    <cofactor evidence="1">
        <name>FAD</name>
        <dbReference type="ChEBI" id="CHEBI:57692"/>
    </cofactor>
</comment>